<dbReference type="PIRSF" id="PIRSF012524">
    <property type="entry name" value="YitL_S1"/>
    <property type="match status" value="1"/>
</dbReference>
<sequence>MQHKVNKAMAEIGKYNVLKVVKDLDFGLYLDGGELGEILLPRRYVPINCTVDDELEVFIYLDSEDRLIATTEMPEAVVGEFAYLQAVEVGKVGAFMDWGLPKDLLVPFREQKTNIEKGRGYVVYVYLDDESKRIAASSKVEKFLDNIPPEYEEGQEVDLLIYHQSDLGYKAIINNTHSGMIYANEVFKKIRKGDRLKGYIKKVRSDEKIDLMLEKPGYEKVDSIAQTILDKLKDHQNFLRITDKSPAEEISSMFGISKKNFKKAIGTLYKQRIISIDPDGIRYIKK</sequence>
<dbReference type="InterPro" id="IPR014464">
    <property type="entry name" value="CvfB_fam"/>
</dbReference>
<dbReference type="Gene3D" id="1.10.10.10">
    <property type="entry name" value="Winged helix-like DNA-binding domain superfamily/Winged helix DNA-binding domain"/>
    <property type="match status" value="1"/>
</dbReference>
<dbReference type="InterPro" id="IPR012340">
    <property type="entry name" value="NA-bd_OB-fold"/>
</dbReference>
<keyword evidence="5" id="KW-1185">Reference proteome</keyword>
<feature type="domain" description="Conserved virulence factor B-like winged helix" evidence="3">
    <location>
        <begin position="226"/>
        <end position="282"/>
    </location>
</feature>
<dbReference type="Gene3D" id="2.40.50.140">
    <property type="entry name" value="Nucleic acid-binding proteins"/>
    <property type="match status" value="2"/>
</dbReference>
<accession>A0AAE3M1P3</accession>
<comment type="similarity">
    <text evidence="1">Belongs to the CvfB family.</text>
</comment>
<gene>
    <name evidence="4" type="ORF">OM075_03315</name>
</gene>
<dbReference type="InterPro" id="IPR036388">
    <property type="entry name" value="WH-like_DNA-bd_sf"/>
</dbReference>
<organism evidence="4 5">
    <name type="scientific">Plebeiibacterium sediminum</name>
    <dbReference type="NCBI Taxonomy" id="2992112"/>
    <lineage>
        <taxon>Bacteria</taxon>
        <taxon>Pseudomonadati</taxon>
        <taxon>Bacteroidota</taxon>
        <taxon>Bacteroidia</taxon>
        <taxon>Marinilabiliales</taxon>
        <taxon>Marinilabiliaceae</taxon>
        <taxon>Plebeiibacterium</taxon>
    </lineage>
</organism>
<dbReference type="PANTHER" id="PTHR37296">
    <property type="entry name" value="CONSERVED VIRULENCE FACTOR B"/>
    <property type="match status" value="1"/>
</dbReference>
<dbReference type="PANTHER" id="PTHR37296:SF1">
    <property type="entry name" value="CONSERVED VIRULENCE FACTOR B"/>
    <property type="match status" value="1"/>
</dbReference>
<evidence type="ECO:0000313" key="4">
    <source>
        <dbReference type="EMBL" id="MCW3785479.1"/>
    </source>
</evidence>
<dbReference type="Pfam" id="PF13509">
    <property type="entry name" value="S1_2"/>
    <property type="match status" value="1"/>
</dbReference>
<reference evidence="4" key="1">
    <citation type="submission" date="2022-10" db="EMBL/GenBank/DDBJ databases">
        <authorList>
            <person name="Yu W.X."/>
        </authorList>
    </citation>
    <scope>NUCLEOTIDE SEQUENCE</scope>
    <source>
        <strain evidence="4">AAT</strain>
    </source>
</reference>
<dbReference type="InterPro" id="IPR039566">
    <property type="entry name" value="CvfB_S1_st"/>
</dbReference>
<proteinExistence type="inferred from homology"/>
<protein>
    <submittedName>
        <fullName evidence="4">S1-like domain-containing RNA-binding protein</fullName>
    </submittedName>
</protein>
<dbReference type="Proteomes" id="UP001209229">
    <property type="component" value="Unassembled WGS sequence"/>
</dbReference>
<dbReference type="AlphaFoldDB" id="A0AAE3M1P3"/>
<evidence type="ECO:0000259" key="3">
    <source>
        <dbReference type="Pfam" id="PF17783"/>
    </source>
</evidence>
<dbReference type="RefSeq" id="WP_301189050.1">
    <property type="nucleotide sequence ID" value="NZ_JAPDPJ010000003.1"/>
</dbReference>
<evidence type="ECO:0000259" key="2">
    <source>
        <dbReference type="Pfam" id="PF13509"/>
    </source>
</evidence>
<evidence type="ECO:0000256" key="1">
    <source>
        <dbReference type="PIRNR" id="PIRNR012524"/>
    </source>
</evidence>
<comment type="caution">
    <text evidence="4">The sequence shown here is derived from an EMBL/GenBank/DDBJ whole genome shotgun (WGS) entry which is preliminary data.</text>
</comment>
<dbReference type="Pfam" id="PF17783">
    <property type="entry name" value="WHD_CvfB"/>
    <property type="match status" value="1"/>
</dbReference>
<evidence type="ECO:0000313" key="5">
    <source>
        <dbReference type="Proteomes" id="UP001209229"/>
    </source>
</evidence>
<feature type="domain" description="Conserved virulence factor B first S1" evidence="2">
    <location>
        <begin position="12"/>
        <end position="71"/>
    </location>
</feature>
<dbReference type="EMBL" id="JAPDPJ010000003">
    <property type="protein sequence ID" value="MCW3785479.1"/>
    <property type="molecule type" value="Genomic_DNA"/>
</dbReference>
<name>A0AAE3M1P3_9BACT</name>
<dbReference type="InterPro" id="IPR040764">
    <property type="entry name" value="CvfB_WH"/>
</dbReference>